<dbReference type="InterPro" id="IPR036291">
    <property type="entry name" value="NAD(P)-bd_dom_sf"/>
</dbReference>
<dbReference type="Pfam" id="PF13380">
    <property type="entry name" value="CoA_binding_2"/>
    <property type="match status" value="1"/>
</dbReference>
<dbReference type="Gene3D" id="3.30.470.20">
    <property type="entry name" value="ATP-grasp fold, B domain"/>
    <property type="match status" value="1"/>
</dbReference>
<dbReference type="EMBL" id="NHRY01000236">
    <property type="protein sequence ID" value="PPQ28868.1"/>
    <property type="molecule type" value="Genomic_DNA"/>
</dbReference>
<evidence type="ECO:0000259" key="3">
    <source>
        <dbReference type="SMART" id="SM00881"/>
    </source>
</evidence>
<dbReference type="RefSeq" id="WP_104521176.1">
    <property type="nucleotide sequence ID" value="NZ_NHRY01000236.1"/>
</dbReference>
<gene>
    <name evidence="4" type="ORF">CCS01_23095</name>
</gene>
<dbReference type="Gene3D" id="3.40.50.720">
    <property type="entry name" value="NAD(P)-binding Rossmann-like Domain"/>
    <property type="match status" value="1"/>
</dbReference>
<feature type="domain" description="CoA-binding" evidence="3">
    <location>
        <begin position="9"/>
        <end position="103"/>
    </location>
</feature>
<dbReference type="Pfam" id="PF13607">
    <property type="entry name" value="Succ_CoA_lig"/>
    <property type="match status" value="1"/>
</dbReference>
<evidence type="ECO:0000313" key="4">
    <source>
        <dbReference type="EMBL" id="PPQ28868.1"/>
    </source>
</evidence>
<dbReference type="Pfam" id="PF19045">
    <property type="entry name" value="Ligase_CoA_2"/>
    <property type="match status" value="1"/>
</dbReference>
<keyword evidence="1" id="KW-0816">Tricarboxylic acid cycle</keyword>
<sequence length="704" mass="73643">MTGHALHSFFWPDSIAVLGASPDLHRIRGRLLHQLRENGFPGRVLPINPSYREIDGLPCYPSIGAVSDVDLALVAIPAAGVAAAVEECARAGVKNSLIISSGFAEEGGAASAMQAELQAVAQRTGIRVCGPNCEGYYNALGRVATTFSPTVETKEDAARTLVSPKRVGVIAQSGGIGFALFNRGQAADIGFSYVISTGNEVDLTMADFLDYMVEDPHTHAVMLFCEAVRNGPAFVAALEKARRLGKPVIAIKVGRSDAGTRATASHTASLSGSHTAYHAVFRRYGVLEADDMDEAVAIAGTVLTCPPPKGRRAGIITVSGGGGAWMADTLSAHGLAVPALSAASQAALRPLMPSYGAAGNPVDVTAQGSNTGPAMMTVIEHLARSDEIDMLVLVTSLASETRASLEAERVRAVAETCGKPMTVWSYTLPSAFGRASAAGCGLFVHSNLRNVGVALGRLADYADALRRPLPEPFEPLPDRLQPGLPRVVPEYLARQALSAWLPPAQERLVHAEDDAVAAAQRLGFPVVLKIQSPDLPHKTEAGGVRLNLADGDAVTAAYRAMLADVRRHAPHATIDGVLVQRMAPKGHELVIGMVNDPTFGPIMMLGFGGTTVELFGDVVHAPAPLDVAEATRLILSLKSARLLTGFRGARPVDPAPVAALVAALSRAALALRGQVEAFELNPVIVHADGSGLTVADALLTMKPS</sequence>
<proteinExistence type="inferred from homology"/>
<accession>A0A2S6N2N9</accession>
<dbReference type="SUPFAM" id="SSF52210">
    <property type="entry name" value="Succinyl-CoA synthetase domains"/>
    <property type="match status" value="2"/>
</dbReference>
<dbReference type="GO" id="GO:0043758">
    <property type="term" value="F:acetate-CoA ligase (ADP-forming) activity"/>
    <property type="evidence" value="ECO:0007669"/>
    <property type="project" value="InterPro"/>
</dbReference>
<dbReference type="AlphaFoldDB" id="A0A2S6N2N9"/>
<dbReference type="OrthoDB" id="9807426at2"/>
<dbReference type="PANTHER" id="PTHR42793">
    <property type="entry name" value="COA BINDING DOMAIN CONTAINING PROTEIN"/>
    <property type="match status" value="1"/>
</dbReference>
<name>A0A2S6N2N9_RHOGL</name>
<dbReference type="InterPro" id="IPR003781">
    <property type="entry name" value="CoA-bd"/>
</dbReference>
<organism evidence="4 5">
    <name type="scientific">Rhodopila globiformis</name>
    <name type="common">Rhodopseudomonas globiformis</name>
    <dbReference type="NCBI Taxonomy" id="1071"/>
    <lineage>
        <taxon>Bacteria</taxon>
        <taxon>Pseudomonadati</taxon>
        <taxon>Pseudomonadota</taxon>
        <taxon>Alphaproteobacteria</taxon>
        <taxon>Acetobacterales</taxon>
        <taxon>Acetobacteraceae</taxon>
        <taxon>Rhodopila</taxon>
    </lineage>
</organism>
<dbReference type="PANTHER" id="PTHR42793:SF1">
    <property type="entry name" value="PEPTIDYL-LYSINE N-ACETYLTRANSFERASE PATZ"/>
    <property type="match status" value="1"/>
</dbReference>
<dbReference type="Pfam" id="PF13549">
    <property type="entry name" value="ATP-grasp_5"/>
    <property type="match status" value="1"/>
</dbReference>
<reference evidence="4 5" key="1">
    <citation type="journal article" date="2018" name="Arch. Microbiol.">
        <title>New insights into the metabolic potential of the phototrophic purple bacterium Rhodopila globiformis DSM 161(T) from its draft genome sequence and evidence for a vanadium-dependent nitrogenase.</title>
        <authorList>
            <person name="Imhoff J.F."/>
            <person name="Rahn T."/>
            <person name="Kunzel S."/>
            <person name="Neulinger S.C."/>
        </authorList>
    </citation>
    <scope>NUCLEOTIDE SEQUENCE [LARGE SCALE GENOMIC DNA]</scope>
    <source>
        <strain evidence="4 5">DSM 161</strain>
    </source>
</reference>
<dbReference type="Gene3D" id="3.40.50.261">
    <property type="entry name" value="Succinyl-CoA synthetase domains"/>
    <property type="match status" value="2"/>
</dbReference>
<dbReference type="Proteomes" id="UP000239724">
    <property type="component" value="Unassembled WGS sequence"/>
</dbReference>
<keyword evidence="5" id="KW-1185">Reference proteome</keyword>
<dbReference type="Gene3D" id="3.30.1490.20">
    <property type="entry name" value="ATP-grasp fold, A domain"/>
    <property type="match status" value="1"/>
</dbReference>
<dbReference type="SMART" id="SM00881">
    <property type="entry name" value="CoA_binding"/>
    <property type="match status" value="1"/>
</dbReference>
<dbReference type="FunFam" id="3.30.1490.20:FF:000020">
    <property type="entry name" value="Protein lysine acetyltransferase"/>
    <property type="match status" value="1"/>
</dbReference>
<dbReference type="InterPro" id="IPR032875">
    <property type="entry name" value="Succ_CoA_lig_flav_dom"/>
</dbReference>
<dbReference type="InterPro" id="IPR013815">
    <property type="entry name" value="ATP_grasp_subdomain_1"/>
</dbReference>
<evidence type="ECO:0000256" key="1">
    <source>
        <dbReference type="ARBA" id="ARBA00022532"/>
    </source>
</evidence>
<dbReference type="InterPro" id="IPR016102">
    <property type="entry name" value="Succinyl-CoA_synth-like"/>
</dbReference>
<dbReference type="SUPFAM" id="SSF51735">
    <property type="entry name" value="NAD(P)-binding Rossmann-fold domains"/>
    <property type="match status" value="1"/>
</dbReference>
<dbReference type="GO" id="GO:0005524">
    <property type="term" value="F:ATP binding"/>
    <property type="evidence" value="ECO:0007669"/>
    <property type="project" value="InterPro"/>
</dbReference>
<comment type="caution">
    <text evidence="4">The sequence shown here is derived from an EMBL/GenBank/DDBJ whole genome shotgun (WGS) entry which is preliminary data.</text>
</comment>
<evidence type="ECO:0000256" key="2">
    <source>
        <dbReference type="ARBA" id="ARBA00060888"/>
    </source>
</evidence>
<evidence type="ECO:0000313" key="5">
    <source>
        <dbReference type="Proteomes" id="UP000239724"/>
    </source>
</evidence>
<dbReference type="SUPFAM" id="SSF56059">
    <property type="entry name" value="Glutathione synthetase ATP-binding domain-like"/>
    <property type="match status" value="1"/>
</dbReference>
<comment type="similarity">
    <text evidence="2">In the N-terminal section; belongs to the acetate CoA ligase alpha subunit family.</text>
</comment>
<dbReference type="GO" id="GO:0006099">
    <property type="term" value="P:tricarboxylic acid cycle"/>
    <property type="evidence" value="ECO:0007669"/>
    <property type="project" value="UniProtKB-KW"/>
</dbReference>
<dbReference type="InterPro" id="IPR043938">
    <property type="entry name" value="Ligase_CoA_dom"/>
</dbReference>
<protein>
    <recommendedName>
        <fullName evidence="3">CoA-binding domain-containing protein</fullName>
    </recommendedName>
</protein>